<dbReference type="InterPro" id="IPR011009">
    <property type="entry name" value="Kinase-like_dom_sf"/>
</dbReference>
<dbReference type="OrthoDB" id="4062651at2759"/>
<evidence type="ECO:0000259" key="1">
    <source>
        <dbReference type="PROSITE" id="PS50011"/>
    </source>
</evidence>
<keyword evidence="3" id="KW-1185">Reference proteome</keyword>
<name>A0A4Q2DDK5_9AGAR</name>
<accession>A0A4Q2DDK5</accession>
<dbReference type="SUPFAM" id="SSF56112">
    <property type="entry name" value="Protein kinase-like (PK-like)"/>
    <property type="match status" value="1"/>
</dbReference>
<reference evidence="2 3" key="1">
    <citation type="submission" date="2019-01" db="EMBL/GenBank/DDBJ databases">
        <title>Draft genome sequence of Psathyrella aberdarensis IHI B618.</title>
        <authorList>
            <person name="Buettner E."/>
            <person name="Kellner H."/>
        </authorList>
    </citation>
    <scope>NUCLEOTIDE SEQUENCE [LARGE SCALE GENOMIC DNA]</scope>
    <source>
        <strain evidence="2 3">IHI B618</strain>
    </source>
</reference>
<dbReference type="Gene3D" id="1.10.510.10">
    <property type="entry name" value="Transferase(Phosphotransferase) domain 1"/>
    <property type="match status" value="1"/>
</dbReference>
<dbReference type="Proteomes" id="UP000290288">
    <property type="component" value="Unassembled WGS sequence"/>
</dbReference>
<dbReference type="EMBL" id="SDEE01000311">
    <property type="protein sequence ID" value="RXW17797.1"/>
    <property type="molecule type" value="Genomic_DNA"/>
</dbReference>
<evidence type="ECO:0000313" key="2">
    <source>
        <dbReference type="EMBL" id="RXW17797.1"/>
    </source>
</evidence>
<dbReference type="AlphaFoldDB" id="A0A4Q2DDK5"/>
<organism evidence="2 3">
    <name type="scientific">Candolleomyces aberdarensis</name>
    <dbReference type="NCBI Taxonomy" id="2316362"/>
    <lineage>
        <taxon>Eukaryota</taxon>
        <taxon>Fungi</taxon>
        <taxon>Dikarya</taxon>
        <taxon>Basidiomycota</taxon>
        <taxon>Agaricomycotina</taxon>
        <taxon>Agaricomycetes</taxon>
        <taxon>Agaricomycetidae</taxon>
        <taxon>Agaricales</taxon>
        <taxon>Agaricineae</taxon>
        <taxon>Psathyrellaceae</taxon>
        <taxon>Candolleomyces</taxon>
    </lineage>
</organism>
<feature type="domain" description="Protein kinase" evidence="1">
    <location>
        <begin position="311"/>
        <end position="490"/>
    </location>
</feature>
<dbReference type="InterPro" id="IPR000719">
    <property type="entry name" value="Prot_kinase_dom"/>
</dbReference>
<dbReference type="GO" id="GO:0005524">
    <property type="term" value="F:ATP binding"/>
    <property type="evidence" value="ECO:0007669"/>
    <property type="project" value="InterPro"/>
</dbReference>
<comment type="caution">
    <text evidence="2">The sequence shown here is derived from an EMBL/GenBank/DDBJ whole genome shotgun (WGS) entry which is preliminary data.</text>
</comment>
<dbReference type="PROSITE" id="PS50011">
    <property type="entry name" value="PROTEIN_KINASE_DOM"/>
    <property type="match status" value="1"/>
</dbReference>
<evidence type="ECO:0000313" key="3">
    <source>
        <dbReference type="Proteomes" id="UP000290288"/>
    </source>
</evidence>
<gene>
    <name evidence="2" type="ORF">EST38_g8056</name>
</gene>
<sequence length="490" mass="53221">MAEKIPVFYFACAKDSVPGGCGALFIPLDEPVAHLHASVGRATSGVGNVRLWKPRAFLSRDRPEDLRGRLEDAGALNFGGFCDPLFTDENLQRTIADLFAGQAFRPSVSSKPLNYLEFQNGPVPILDGRYGTTPNPIALPVEVHHPAFAEFSAVARDSVREPPDDIIDLTIQLMATSSRIVTTELDRQSATRDLLSKILRFPVIEAVNRNRSSAYYAATYSRSGSDPIGAAALGIIEEKIDLGISGDPSTQGSFSYLQHWTDPAQKALMEATSCPSFIISIAGPWLVVLGAVLTSSAIVQRLTDFLWLGDSRLADDTHTLRLARIFTALRDAVARLQIFYETFSLPILATPPSECAAFLATTSGGKPVVVKFVERYGVEAHEKLAGMGKAPALLYHGDVWPGDEVASEGCSPRKMVVMEYIDGETCEDGVSDTVRLAVRNAVEYLHSQRIVHGDIRRPNIIIARGEGDEGSRVKILDFDWAGEEGKASSS</sequence>
<dbReference type="GO" id="GO:0004672">
    <property type="term" value="F:protein kinase activity"/>
    <property type="evidence" value="ECO:0007669"/>
    <property type="project" value="InterPro"/>
</dbReference>
<protein>
    <recommendedName>
        <fullName evidence="1">Protein kinase domain-containing protein</fullName>
    </recommendedName>
</protein>
<proteinExistence type="predicted"/>